<organism evidence="2 3">
    <name type="scientific">Streptomyces fragilis</name>
    <dbReference type="NCBI Taxonomy" id="67301"/>
    <lineage>
        <taxon>Bacteria</taxon>
        <taxon>Bacillati</taxon>
        <taxon>Actinomycetota</taxon>
        <taxon>Actinomycetes</taxon>
        <taxon>Kitasatosporales</taxon>
        <taxon>Streptomycetaceae</taxon>
        <taxon>Streptomyces</taxon>
    </lineage>
</organism>
<gene>
    <name evidence="2" type="ORF">AB0E65_18705</name>
</gene>
<keyword evidence="1" id="KW-0812">Transmembrane</keyword>
<dbReference type="EMBL" id="JBEZUR010000029">
    <property type="protein sequence ID" value="MEU3556219.1"/>
    <property type="molecule type" value="Genomic_DNA"/>
</dbReference>
<feature type="transmembrane region" description="Helical" evidence="1">
    <location>
        <begin position="17"/>
        <end position="37"/>
    </location>
</feature>
<dbReference type="Proteomes" id="UP001550850">
    <property type="component" value="Unassembled WGS sequence"/>
</dbReference>
<evidence type="ECO:0008006" key="4">
    <source>
        <dbReference type="Google" id="ProtNLM"/>
    </source>
</evidence>
<protein>
    <recommendedName>
        <fullName evidence="4">Integral membrane protein</fullName>
    </recommendedName>
</protein>
<keyword evidence="1" id="KW-1133">Transmembrane helix</keyword>
<keyword evidence="1" id="KW-0472">Membrane</keyword>
<feature type="transmembrane region" description="Helical" evidence="1">
    <location>
        <begin position="43"/>
        <end position="64"/>
    </location>
</feature>
<evidence type="ECO:0000256" key="1">
    <source>
        <dbReference type="SAM" id="Phobius"/>
    </source>
</evidence>
<reference evidence="2 3" key="1">
    <citation type="submission" date="2024-06" db="EMBL/GenBank/DDBJ databases">
        <title>The Natural Products Discovery Center: Release of the First 8490 Sequenced Strains for Exploring Actinobacteria Biosynthetic Diversity.</title>
        <authorList>
            <person name="Kalkreuter E."/>
            <person name="Kautsar S.A."/>
            <person name="Yang D."/>
            <person name="Bader C.D."/>
            <person name="Teijaro C.N."/>
            <person name="Fluegel L."/>
            <person name="Davis C.M."/>
            <person name="Simpson J.R."/>
            <person name="Lauterbach L."/>
            <person name="Steele A.D."/>
            <person name="Gui C."/>
            <person name="Meng S."/>
            <person name="Li G."/>
            <person name="Viehrig K."/>
            <person name="Ye F."/>
            <person name="Su P."/>
            <person name="Kiefer A.F."/>
            <person name="Nichols A."/>
            <person name="Cepeda A.J."/>
            <person name="Yan W."/>
            <person name="Fan B."/>
            <person name="Jiang Y."/>
            <person name="Adhikari A."/>
            <person name="Zheng C.-J."/>
            <person name="Schuster L."/>
            <person name="Cowan T.M."/>
            <person name="Smanski M.J."/>
            <person name="Chevrette M.G."/>
            <person name="De Carvalho L.P.S."/>
            <person name="Shen B."/>
        </authorList>
    </citation>
    <scope>NUCLEOTIDE SEQUENCE [LARGE SCALE GENOMIC DNA]</scope>
    <source>
        <strain evidence="2 3">NPDC038104</strain>
    </source>
</reference>
<evidence type="ECO:0000313" key="3">
    <source>
        <dbReference type="Proteomes" id="UP001550850"/>
    </source>
</evidence>
<dbReference type="RefSeq" id="WP_108954278.1">
    <property type="nucleotide sequence ID" value="NZ_BEVZ01000004.1"/>
</dbReference>
<proteinExistence type="predicted"/>
<accession>A0ABV2YKI2</accession>
<name>A0ABV2YKI2_9ACTN</name>
<sequence>MPRLSWTMEQRATVKRYMLLATLFTVAGVALGVFLVASGNAGGWVVLGMCLCMWSAGALLVGSVRRDQP</sequence>
<keyword evidence="3" id="KW-1185">Reference proteome</keyword>
<comment type="caution">
    <text evidence="2">The sequence shown here is derived from an EMBL/GenBank/DDBJ whole genome shotgun (WGS) entry which is preliminary data.</text>
</comment>
<evidence type="ECO:0000313" key="2">
    <source>
        <dbReference type="EMBL" id="MEU3556219.1"/>
    </source>
</evidence>